<name>A0A8W8JUU5_MAGGI</name>
<dbReference type="Proteomes" id="UP000005408">
    <property type="component" value="Unassembled WGS sequence"/>
</dbReference>
<reference evidence="1" key="1">
    <citation type="submission" date="2022-08" db="UniProtKB">
        <authorList>
            <consortium name="EnsemblMetazoa"/>
        </authorList>
    </citation>
    <scope>IDENTIFICATION</scope>
    <source>
        <strain evidence="1">05x7-T-G4-1.051#20</strain>
    </source>
</reference>
<organism evidence="1 2">
    <name type="scientific">Magallana gigas</name>
    <name type="common">Pacific oyster</name>
    <name type="synonym">Crassostrea gigas</name>
    <dbReference type="NCBI Taxonomy" id="29159"/>
    <lineage>
        <taxon>Eukaryota</taxon>
        <taxon>Metazoa</taxon>
        <taxon>Spiralia</taxon>
        <taxon>Lophotrochozoa</taxon>
        <taxon>Mollusca</taxon>
        <taxon>Bivalvia</taxon>
        <taxon>Autobranchia</taxon>
        <taxon>Pteriomorphia</taxon>
        <taxon>Ostreida</taxon>
        <taxon>Ostreoidea</taxon>
        <taxon>Ostreidae</taxon>
        <taxon>Magallana</taxon>
    </lineage>
</organism>
<dbReference type="AlphaFoldDB" id="A0A8W8JUU5"/>
<sequence>MNCECIQDSRIMEICLTENKSKYFDQPLYLKASDADCSCNLTGTVMRVEILQTISVKLLIPMITSFLA</sequence>
<keyword evidence="2" id="KW-1185">Reference proteome</keyword>
<accession>A0A8W8JUU5</accession>
<dbReference type="EnsemblMetazoa" id="G21151.1">
    <property type="protein sequence ID" value="G21151.1:cds"/>
    <property type="gene ID" value="G21151"/>
</dbReference>
<proteinExistence type="predicted"/>
<evidence type="ECO:0000313" key="1">
    <source>
        <dbReference type="EnsemblMetazoa" id="G21151.1:cds"/>
    </source>
</evidence>
<protein>
    <submittedName>
        <fullName evidence="1">Uncharacterized protein</fullName>
    </submittedName>
</protein>
<evidence type="ECO:0000313" key="2">
    <source>
        <dbReference type="Proteomes" id="UP000005408"/>
    </source>
</evidence>